<dbReference type="InterPro" id="IPR037863">
    <property type="entry name" value="RHOGAP6/36"/>
</dbReference>
<name>A0A016S7L6_9BILA</name>
<accession>A0A016S7L6</accession>
<feature type="compositionally biased region" description="Polar residues" evidence="2">
    <location>
        <begin position="784"/>
        <end position="795"/>
    </location>
</feature>
<dbReference type="InterPro" id="IPR000198">
    <property type="entry name" value="RhoGAP_dom"/>
</dbReference>
<reference evidence="5" key="1">
    <citation type="journal article" date="2015" name="Nat. Genet.">
        <title>The genome and transcriptome of the zoonotic hookworm Ancylostoma ceylanicum identify infection-specific gene families.</title>
        <authorList>
            <person name="Schwarz E.M."/>
            <person name="Hu Y."/>
            <person name="Antoshechkin I."/>
            <person name="Miller M.M."/>
            <person name="Sternberg P.W."/>
            <person name="Aroian R.V."/>
        </authorList>
    </citation>
    <scope>NUCLEOTIDE SEQUENCE</scope>
    <source>
        <strain evidence="5">HY135</strain>
    </source>
</reference>
<dbReference type="Gene3D" id="1.10.555.10">
    <property type="entry name" value="Rho GTPase activation protein"/>
    <property type="match status" value="1"/>
</dbReference>
<feature type="compositionally biased region" description="Basic and acidic residues" evidence="2">
    <location>
        <begin position="809"/>
        <end position="819"/>
    </location>
</feature>
<feature type="region of interest" description="Disordered" evidence="2">
    <location>
        <begin position="148"/>
        <end position="167"/>
    </location>
</feature>
<feature type="compositionally biased region" description="Low complexity" evidence="2">
    <location>
        <begin position="12"/>
        <end position="23"/>
    </location>
</feature>
<dbReference type="AlphaFoldDB" id="A0A016S7L6"/>
<sequence length="852" mass="95040">MTMALLQILAMSRSRQSSTESQRVGVSRLIFSRQSASDRRSEDLSKSPERMPSPDPSEQQQRTPTRSRSRKLAGFASRSLRKSQWRLFKHRTFFGSQRSSIKQNHQLQLPRLTLRHPSVDGSAMPLAVDGEELPNDFLTIRTTQRRWTESESGRLRDSRESSGFDDSHDLLDDALPQAMTAPVSPSVPLSASSHSDGWKYSSQKLLWKLKPRYINFSHASSTSSSTDSAWKSLDSVTWRSVDGAEVVLRGARLEALSEIERGALRLVALQRLAVLLPGVSLVKPKDPLIAIRQKRQKLLKPNKALNAAEVNRRASGYSVDSGSGDKRLFGVSLVTCMQNERRLDLESRCRSLDDSACATTSLPPGGCSPRQHAKSVRSEPEIVALNDRKWLYPSTQNLYPDSNPSSPSPYTGSAPPTCSLPVKDFSLITHPPEPEKEIVTGRFVKKQRPSSASFSYSLDAPSTDDVDPHTLQVPRIVENCTQYLMAYGLTSVGLFRVAGNAKRCRQLRSTLEKVGGGTAISDELVENTTAHDVATLLKEYFRDLPQSLLPREHYQAYITAARFPVEERIEVVRLLVSLLGPPNIDTLFVLLKFLHEVTLHCHDQVDSADAEQVTQGNRMDARNLATIFAPSILRPDHGKLHATLAENEQQIAIVETMIAHVEEVFRIPKELQCKIYNKLRDTDPDRLDRFLNHVSRVEGSEHPLTSPFPATTEEVQRECHSPAEHVNGKELLSAKVCSQRSGSWPFSLARSPRQQRFFPADSACPSTSSCPSDDNEFKEPVRTPSANHNNNNNITKDLIPAAPSRARSPSRERDFREAARHSAAAARRRLCNVVRAFRFSSVTRSSPNVADC</sequence>
<dbReference type="Proteomes" id="UP000024635">
    <property type="component" value="Unassembled WGS sequence"/>
</dbReference>
<feature type="compositionally biased region" description="Low complexity" evidence="2">
    <location>
        <begin position="400"/>
        <end position="409"/>
    </location>
</feature>
<feature type="region of interest" description="Disordered" evidence="2">
    <location>
        <begin position="11"/>
        <end position="77"/>
    </location>
</feature>
<dbReference type="PROSITE" id="PS50238">
    <property type="entry name" value="RHOGAP"/>
    <property type="match status" value="1"/>
</dbReference>
<feature type="domain" description="Rho-GAP" evidence="3">
    <location>
        <begin position="456"/>
        <end position="665"/>
    </location>
</feature>
<feature type="compositionally biased region" description="Basic and acidic residues" evidence="2">
    <location>
        <begin position="36"/>
        <end position="49"/>
    </location>
</feature>
<feature type="region of interest" description="Disordered" evidence="2">
    <location>
        <begin position="760"/>
        <end position="819"/>
    </location>
</feature>
<protein>
    <recommendedName>
        <fullName evidence="3">Rho-GAP domain-containing protein</fullName>
    </recommendedName>
</protein>
<dbReference type="STRING" id="53326.A0A016S7L6"/>
<dbReference type="OrthoDB" id="10024839at2759"/>
<dbReference type="GO" id="GO:0007165">
    <property type="term" value="P:signal transduction"/>
    <property type="evidence" value="ECO:0007669"/>
    <property type="project" value="InterPro"/>
</dbReference>
<evidence type="ECO:0000259" key="3">
    <source>
        <dbReference type="PROSITE" id="PS50238"/>
    </source>
</evidence>
<organism evidence="4 5">
    <name type="scientific">Ancylostoma ceylanicum</name>
    <dbReference type="NCBI Taxonomy" id="53326"/>
    <lineage>
        <taxon>Eukaryota</taxon>
        <taxon>Metazoa</taxon>
        <taxon>Ecdysozoa</taxon>
        <taxon>Nematoda</taxon>
        <taxon>Chromadorea</taxon>
        <taxon>Rhabditida</taxon>
        <taxon>Rhabditina</taxon>
        <taxon>Rhabditomorpha</taxon>
        <taxon>Strongyloidea</taxon>
        <taxon>Ancylostomatidae</taxon>
        <taxon>Ancylostomatinae</taxon>
        <taxon>Ancylostoma</taxon>
    </lineage>
</organism>
<dbReference type="SUPFAM" id="SSF48350">
    <property type="entry name" value="GTPase activation domain, GAP"/>
    <property type="match status" value="1"/>
</dbReference>
<dbReference type="EMBL" id="JARK01001612">
    <property type="protein sequence ID" value="EYB86593.1"/>
    <property type="molecule type" value="Genomic_DNA"/>
</dbReference>
<evidence type="ECO:0000256" key="2">
    <source>
        <dbReference type="SAM" id="MobiDB-lite"/>
    </source>
</evidence>
<comment type="caution">
    <text evidence="4">The sequence shown here is derived from an EMBL/GenBank/DDBJ whole genome shotgun (WGS) entry which is preliminary data.</text>
</comment>
<evidence type="ECO:0000313" key="5">
    <source>
        <dbReference type="Proteomes" id="UP000024635"/>
    </source>
</evidence>
<gene>
    <name evidence="4" type="primary">Acey_s0276.g1090</name>
    <name evidence="4" type="synonym">Acey-rga-6</name>
    <name evidence="4" type="ORF">Y032_0276g1090</name>
</gene>
<dbReference type="SMART" id="SM00324">
    <property type="entry name" value="RhoGAP"/>
    <property type="match status" value="1"/>
</dbReference>
<dbReference type="GO" id="GO:0005096">
    <property type="term" value="F:GTPase activator activity"/>
    <property type="evidence" value="ECO:0007669"/>
    <property type="project" value="UniProtKB-KW"/>
</dbReference>
<evidence type="ECO:0000256" key="1">
    <source>
        <dbReference type="ARBA" id="ARBA00022468"/>
    </source>
</evidence>
<dbReference type="PANTHER" id="PTHR12635">
    <property type="entry name" value="RHO-GTPASE-ACTIVATING PROTEIN 6 FAMILY MEMBER"/>
    <property type="match status" value="1"/>
</dbReference>
<dbReference type="Pfam" id="PF00620">
    <property type="entry name" value="RhoGAP"/>
    <property type="match status" value="1"/>
</dbReference>
<keyword evidence="1" id="KW-0343">GTPase activation</keyword>
<proteinExistence type="predicted"/>
<feature type="region of interest" description="Disordered" evidence="2">
    <location>
        <begin position="360"/>
        <end position="379"/>
    </location>
</feature>
<dbReference type="InterPro" id="IPR008936">
    <property type="entry name" value="Rho_GTPase_activation_prot"/>
</dbReference>
<feature type="region of interest" description="Disordered" evidence="2">
    <location>
        <begin position="395"/>
        <end position="415"/>
    </location>
</feature>
<dbReference type="PANTHER" id="PTHR12635:SF7">
    <property type="entry name" value="RHO GTPASE ACTIVATING PROTEIN 6-RELATED"/>
    <property type="match status" value="1"/>
</dbReference>
<evidence type="ECO:0000313" key="4">
    <source>
        <dbReference type="EMBL" id="EYB86593.1"/>
    </source>
</evidence>
<keyword evidence="5" id="KW-1185">Reference proteome</keyword>